<dbReference type="Proteomes" id="UP001378960">
    <property type="component" value="Unassembled WGS sequence"/>
</dbReference>
<dbReference type="Pfam" id="PF03152">
    <property type="entry name" value="UFD1_N1"/>
    <property type="match status" value="1"/>
</dbReference>
<evidence type="ECO:0000256" key="2">
    <source>
        <dbReference type="ARBA" id="ARBA00022786"/>
    </source>
</evidence>
<dbReference type="Pfam" id="PF23580">
    <property type="entry name" value="Znf_XAF1_N"/>
    <property type="match status" value="1"/>
</dbReference>
<sequence>MSIQILEKVKYDPLNENITLPNHTDKIILPEEILNNLIKLQKENSFTSLPHPLVFRLSTPSNYTYVGVREFHSIDNESVFLSKDVKERLRLNKEELAQLSVELAYNVIDIGKASIELEPILNYSIRDWKVFLESTLSKNYTAVTTGDVITFEVGEMEYKLKVNNVKTFNQIRTVCVIDRDIDLNIQIPQNSEVKEDKNLQIGEYRDLFNDKNGTIDIHERCKLNIGVGMKFVSINNIDFTISYDQFVDGERFLMGSMNKPIKEWINETDDDVAVYIYAIIGPIDFQIVIAEDIVEETVPEDSMRCNYCNNIIKKQSQILHENFCKRNNVLCSLGCNRVFLKEIPKTHWHCCSTYGDDEQSYKVHQEYIHDLSMSDYICDECEKYNAINKYVICEHKNNECYKSLHECRYCHLILPRGKPSNESIFYGISEHEWQCGSKTTECFKCNKIIKLRDLETHLKLHEIMKLQQSTPLKCKNELCVEIISNNVENSLQLCDICFGSLYSNILDPDGKKLLQRIERRYILQIKNGCGDEKCENEYCQSSKKCLLKGSNMVEIVKFVKNNIIPEVINEKKFKFCVSNKMNQHRRYVEYFIGGEYEEGWVCKSNKECGDDIEKMSGWLDKYAVKTNK</sequence>
<organism evidence="7 8">
    <name type="scientific">Pichia kluyveri</name>
    <name type="common">Yeast</name>
    <dbReference type="NCBI Taxonomy" id="36015"/>
    <lineage>
        <taxon>Eukaryota</taxon>
        <taxon>Fungi</taxon>
        <taxon>Dikarya</taxon>
        <taxon>Ascomycota</taxon>
        <taxon>Saccharomycotina</taxon>
        <taxon>Pichiomycetes</taxon>
        <taxon>Pichiales</taxon>
        <taxon>Pichiaceae</taxon>
        <taxon>Pichia</taxon>
    </lineage>
</organism>
<dbReference type="Gene3D" id="6.10.130.10">
    <property type="entry name" value="Ubiquitin-protein ligase E3A, N-terminal zinc-binding domain (AZUL)"/>
    <property type="match status" value="1"/>
</dbReference>
<dbReference type="InterPro" id="IPR042556">
    <property type="entry name" value="AZUL_sf"/>
</dbReference>
<dbReference type="InterPro" id="IPR055417">
    <property type="entry name" value="UFD1_N1"/>
</dbReference>
<dbReference type="PANTHER" id="PTHR12555">
    <property type="entry name" value="UBIQUITIN FUSION DEGRADATON PROTEIN 1"/>
    <property type="match status" value="1"/>
</dbReference>
<dbReference type="Pfam" id="PF16558">
    <property type="entry name" value="AZUL"/>
    <property type="match status" value="1"/>
</dbReference>
<dbReference type="GO" id="GO:0031593">
    <property type="term" value="F:polyubiquitin modification-dependent protein binding"/>
    <property type="evidence" value="ECO:0007669"/>
    <property type="project" value="TreeGrafter"/>
</dbReference>
<name>A0AAV5QXR6_PICKL</name>
<dbReference type="InterPro" id="IPR049439">
    <property type="entry name" value="TRAFD1-XIAF1_Znf"/>
</dbReference>
<feature type="domain" description="TRAFD1/XAF1 zinc finger" evidence="5">
    <location>
        <begin position="425"/>
        <end position="457"/>
    </location>
</feature>
<dbReference type="Gene3D" id="3.10.330.10">
    <property type="match status" value="1"/>
</dbReference>
<evidence type="ECO:0000259" key="4">
    <source>
        <dbReference type="Pfam" id="PF16558"/>
    </source>
</evidence>
<dbReference type="GO" id="GO:0036503">
    <property type="term" value="P:ERAD pathway"/>
    <property type="evidence" value="ECO:0007669"/>
    <property type="project" value="TreeGrafter"/>
</dbReference>
<dbReference type="Gene3D" id="2.40.40.50">
    <property type="entry name" value="Ubiquitin fusion degradation protein UFD1, N-terminal domain"/>
    <property type="match status" value="1"/>
</dbReference>
<dbReference type="AlphaFoldDB" id="A0AAV5QXR6"/>
<evidence type="ECO:0000259" key="5">
    <source>
        <dbReference type="Pfam" id="PF21366"/>
    </source>
</evidence>
<evidence type="ECO:0000256" key="1">
    <source>
        <dbReference type="ARBA" id="ARBA00006043"/>
    </source>
</evidence>
<dbReference type="InterPro" id="IPR042299">
    <property type="entry name" value="Ufd1-like_Nn"/>
</dbReference>
<dbReference type="InterPro" id="IPR032353">
    <property type="entry name" value="AZUL"/>
</dbReference>
<keyword evidence="2" id="KW-0833">Ubl conjugation pathway</keyword>
<gene>
    <name evidence="7" type="ORF">DAPK24_003620</name>
</gene>
<dbReference type="InterPro" id="IPR055418">
    <property type="entry name" value="UFD1_N2"/>
</dbReference>
<dbReference type="Pfam" id="PF21366">
    <property type="entry name" value="TRAFD1-XIAF1_ZnF"/>
    <property type="match status" value="1"/>
</dbReference>
<feature type="domain" description="Ubiquitin fusion degradation protein UFD1 N-terminal subdomain 2" evidence="6">
    <location>
        <begin position="124"/>
        <end position="186"/>
    </location>
</feature>
<proteinExistence type="inferred from homology"/>
<evidence type="ECO:0000313" key="7">
    <source>
        <dbReference type="EMBL" id="GMM43787.1"/>
    </source>
</evidence>
<evidence type="ECO:0000259" key="3">
    <source>
        <dbReference type="Pfam" id="PF03152"/>
    </source>
</evidence>
<dbReference type="EMBL" id="BTGB01000001">
    <property type="protein sequence ID" value="GMM43787.1"/>
    <property type="molecule type" value="Genomic_DNA"/>
</dbReference>
<protein>
    <recommendedName>
        <fullName evidence="9">Ubiquitin-protein ligase E3A N-terminal zinc-binding domain-containing protein</fullName>
    </recommendedName>
</protein>
<feature type="domain" description="Ubiquitin fusion degradation protein UFD1 N-terminal subdomain 1" evidence="3">
    <location>
        <begin position="20"/>
        <end position="99"/>
    </location>
</feature>
<keyword evidence="8" id="KW-1185">Reference proteome</keyword>
<evidence type="ECO:0000259" key="6">
    <source>
        <dbReference type="Pfam" id="PF24842"/>
    </source>
</evidence>
<dbReference type="PANTHER" id="PTHR12555:SF15">
    <property type="entry name" value="FUSION DEGRADATION PROTEIN (UFD1), PUTATIVE (AFU_ORTHOLOGUE AFUA_4G04640)-RELATED"/>
    <property type="match status" value="1"/>
</dbReference>
<dbReference type="GO" id="GO:0006511">
    <property type="term" value="P:ubiquitin-dependent protein catabolic process"/>
    <property type="evidence" value="ECO:0007669"/>
    <property type="project" value="InterPro"/>
</dbReference>
<evidence type="ECO:0000313" key="8">
    <source>
        <dbReference type="Proteomes" id="UP001378960"/>
    </source>
</evidence>
<evidence type="ECO:0008006" key="9">
    <source>
        <dbReference type="Google" id="ProtNLM"/>
    </source>
</evidence>
<reference evidence="7 8" key="1">
    <citation type="journal article" date="2023" name="Elife">
        <title>Identification of key yeast species and microbe-microbe interactions impacting larval growth of Drosophila in the wild.</title>
        <authorList>
            <person name="Mure A."/>
            <person name="Sugiura Y."/>
            <person name="Maeda R."/>
            <person name="Honda K."/>
            <person name="Sakurai N."/>
            <person name="Takahashi Y."/>
            <person name="Watada M."/>
            <person name="Katoh T."/>
            <person name="Gotoh A."/>
            <person name="Gotoh Y."/>
            <person name="Taniguchi I."/>
            <person name="Nakamura K."/>
            <person name="Hayashi T."/>
            <person name="Katayama T."/>
            <person name="Uemura T."/>
            <person name="Hattori Y."/>
        </authorList>
    </citation>
    <scope>NUCLEOTIDE SEQUENCE [LARGE SCALE GENOMIC DNA]</scope>
    <source>
        <strain evidence="7 8">PK-24</strain>
    </source>
</reference>
<comment type="caution">
    <text evidence="7">The sequence shown here is derived from an EMBL/GenBank/DDBJ whole genome shotgun (WGS) entry which is preliminary data.</text>
</comment>
<feature type="domain" description="Ubiquitin-protein ligase E3A N-terminal zinc-binding" evidence="4">
    <location>
        <begin position="516"/>
        <end position="545"/>
    </location>
</feature>
<dbReference type="InterPro" id="IPR004854">
    <property type="entry name" value="Ufd1-like"/>
</dbReference>
<dbReference type="Pfam" id="PF24842">
    <property type="entry name" value="UFD1_N2"/>
    <property type="match status" value="1"/>
</dbReference>
<comment type="similarity">
    <text evidence="1">Belongs to the UFD1 family.</text>
</comment>
<accession>A0AAV5QXR6</accession>
<dbReference type="GO" id="GO:0034098">
    <property type="term" value="C:VCP-NPL4-UFD1 AAA ATPase complex"/>
    <property type="evidence" value="ECO:0007669"/>
    <property type="project" value="TreeGrafter"/>
</dbReference>